<dbReference type="AlphaFoldDB" id="A0A1X2GGN1"/>
<evidence type="ECO:0000313" key="1">
    <source>
        <dbReference type="EMBL" id="ORX53228.1"/>
    </source>
</evidence>
<protein>
    <submittedName>
        <fullName evidence="1">Uncharacterized protein</fullName>
    </submittedName>
</protein>
<dbReference type="EMBL" id="MCGT01000016">
    <property type="protein sequence ID" value="ORX53228.1"/>
    <property type="molecule type" value="Genomic_DNA"/>
</dbReference>
<name>A0A1X2GGN1_9FUNG</name>
<comment type="caution">
    <text evidence="1">The sequence shown here is derived from an EMBL/GenBank/DDBJ whole genome shotgun (WGS) entry which is preliminary data.</text>
</comment>
<evidence type="ECO:0000313" key="2">
    <source>
        <dbReference type="Proteomes" id="UP000242146"/>
    </source>
</evidence>
<dbReference type="Proteomes" id="UP000242146">
    <property type="component" value="Unassembled WGS sequence"/>
</dbReference>
<gene>
    <name evidence="1" type="ORF">DM01DRAFT_1336407</name>
</gene>
<proteinExistence type="predicted"/>
<accession>A0A1X2GGN1</accession>
<organism evidence="1 2">
    <name type="scientific">Hesseltinella vesiculosa</name>
    <dbReference type="NCBI Taxonomy" id="101127"/>
    <lineage>
        <taxon>Eukaryota</taxon>
        <taxon>Fungi</taxon>
        <taxon>Fungi incertae sedis</taxon>
        <taxon>Mucoromycota</taxon>
        <taxon>Mucoromycotina</taxon>
        <taxon>Mucoromycetes</taxon>
        <taxon>Mucorales</taxon>
        <taxon>Cunninghamellaceae</taxon>
        <taxon>Hesseltinella</taxon>
    </lineage>
</organism>
<reference evidence="1 2" key="1">
    <citation type="submission" date="2016-07" db="EMBL/GenBank/DDBJ databases">
        <title>Pervasive Adenine N6-methylation of Active Genes in Fungi.</title>
        <authorList>
            <consortium name="DOE Joint Genome Institute"/>
            <person name="Mondo S.J."/>
            <person name="Dannebaum R.O."/>
            <person name="Kuo R.C."/>
            <person name="Labutti K."/>
            <person name="Haridas S."/>
            <person name="Kuo A."/>
            <person name="Salamov A."/>
            <person name="Ahrendt S.R."/>
            <person name="Lipzen A."/>
            <person name="Sullivan W."/>
            <person name="Andreopoulos W.B."/>
            <person name="Clum A."/>
            <person name="Lindquist E."/>
            <person name="Daum C."/>
            <person name="Ramamoorthy G.K."/>
            <person name="Gryganskyi A."/>
            <person name="Culley D."/>
            <person name="Magnuson J.K."/>
            <person name="James T.Y."/>
            <person name="O'Malley M.A."/>
            <person name="Stajich J.E."/>
            <person name="Spatafora J.W."/>
            <person name="Visel A."/>
            <person name="Grigoriev I.V."/>
        </authorList>
    </citation>
    <scope>NUCLEOTIDE SEQUENCE [LARGE SCALE GENOMIC DNA]</scope>
    <source>
        <strain evidence="1 2">NRRL 3301</strain>
    </source>
</reference>
<sequence>MSMFSVVLFGNLWLLATFLVLTAITATITPTKFITVFSISCSHHLFPPNFHSNPLPLVPRLWFGLHNHLIHKICFYQVML</sequence>
<keyword evidence="2" id="KW-1185">Reference proteome</keyword>